<dbReference type="AlphaFoldDB" id="F8A2E9"/>
<gene>
    <name evidence="2" type="ordered locus">Celgi_1287</name>
</gene>
<proteinExistence type="predicted"/>
<dbReference type="eggNOG" id="ENOG5032U94">
    <property type="taxonomic scope" value="Bacteria"/>
</dbReference>
<dbReference type="EMBL" id="CP002665">
    <property type="protein sequence ID" value="AEI11806.1"/>
    <property type="molecule type" value="Genomic_DNA"/>
</dbReference>
<dbReference type="RefSeq" id="WP_013883325.1">
    <property type="nucleotide sequence ID" value="NC_015671.1"/>
</dbReference>
<keyword evidence="3" id="KW-1185">Reference proteome</keyword>
<dbReference type="HOGENOM" id="CLU_968725_0_0_11"/>
<evidence type="ECO:0000313" key="3">
    <source>
        <dbReference type="Proteomes" id="UP000000485"/>
    </source>
</evidence>
<organism evidence="2 3">
    <name type="scientific">Cellulomonas gilvus (strain ATCC 13127 / NRRL B-14078)</name>
    <name type="common">Cellvibrio gilvus</name>
    <dbReference type="NCBI Taxonomy" id="593907"/>
    <lineage>
        <taxon>Bacteria</taxon>
        <taxon>Bacillati</taxon>
        <taxon>Actinomycetota</taxon>
        <taxon>Actinomycetes</taxon>
        <taxon>Micrococcales</taxon>
        <taxon>Cellulomonadaceae</taxon>
        <taxon>Cellulomonas</taxon>
    </lineage>
</organism>
<evidence type="ECO:0000313" key="2">
    <source>
        <dbReference type="EMBL" id="AEI11806.1"/>
    </source>
</evidence>
<dbReference type="Proteomes" id="UP000000485">
    <property type="component" value="Chromosome"/>
</dbReference>
<protein>
    <submittedName>
        <fullName evidence="2">Peptidase M15A</fullName>
    </submittedName>
</protein>
<dbReference type="STRING" id="593907.Celgi_1287"/>
<dbReference type="InterPro" id="IPR013230">
    <property type="entry name" value="Peptidase_M15A_C"/>
</dbReference>
<dbReference type="OrthoDB" id="9810670at2"/>
<dbReference type="SUPFAM" id="SSF55166">
    <property type="entry name" value="Hedgehog/DD-peptidase"/>
    <property type="match status" value="1"/>
</dbReference>
<dbReference type="InterPro" id="IPR009045">
    <property type="entry name" value="Zn_M74/Hedgehog-like"/>
</dbReference>
<feature type="domain" description="Peptidase M15A C-terminal" evidence="1">
    <location>
        <begin position="36"/>
        <end position="88"/>
    </location>
</feature>
<sequence>MTTTNNGWPVVGESSVTRVHLADDPDGALVRSGDVAAALSWLVEQIHARVERVTKVNGWRSAAYNRQVGGARGSNHISGTALDVNGHLHPYEAGRLNASYGTGGWGEGGVRTVRAILAEADGLFAWGLDFTPGWRDAMHFDIAKGKTAADVAALVARIEEDDDMPLDPEQRIPVKGEAAKVLGTTKLTLGGMLGYAAADYRQNRRDNAKVLLQIADLKRTLGQPIDTKALAAEVVEQLADDLEDTVREAVAAGTDPSAIAVATVELLRKRLAS</sequence>
<name>F8A2E9_CELGA</name>
<accession>F8A2E9</accession>
<dbReference type="Pfam" id="PF08291">
    <property type="entry name" value="Peptidase_M15_3"/>
    <property type="match status" value="1"/>
</dbReference>
<dbReference type="KEGG" id="cga:Celgi_1287"/>
<reference evidence="3" key="1">
    <citation type="submission" date="2011-04" db="EMBL/GenBank/DDBJ databases">
        <title>Complete sequence of Cellvibrio gilvus ATCC 13127.</title>
        <authorList>
            <person name="Lucas S."/>
            <person name="Han J."/>
            <person name="Lapidus A."/>
            <person name="Cheng J.-F."/>
            <person name="Goodwin L."/>
            <person name="Pitluck S."/>
            <person name="Peters L."/>
            <person name="Munk A."/>
            <person name="Detter J.C."/>
            <person name="Han C."/>
            <person name="Tapia R."/>
            <person name="Land M."/>
            <person name="Hauser L."/>
            <person name="Kyrpides N."/>
            <person name="Ivanova N."/>
            <person name="Ovchinnikova G."/>
            <person name="Pagani I."/>
            <person name="Mead D."/>
            <person name="Brumm P."/>
            <person name="Woyke T."/>
        </authorList>
    </citation>
    <scope>NUCLEOTIDE SEQUENCE [LARGE SCALE GENOMIC DNA]</scope>
    <source>
        <strain evidence="3">ATCC 13127 / NRRL B-14078</strain>
    </source>
</reference>
<evidence type="ECO:0000259" key="1">
    <source>
        <dbReference type="Pfam" id="PF08291"/>
    </source>
</evidence>
<dbReference type="Gene3D" id="3.30.1380.10">
    <property type="match status" value="1"/>
</dbReference>